<evidence type="ECO:0000313" key="3">
    <source>
        <dbReference type="EMBL" id="WZN66560.1"/>
    </source>
</evidence>
<dbReference type="SUPFAM" id="SSF52540">
    <property type="entry name" value="P-loop containing nucleoside triphosphate hydrolases"/>
    <property type="match status" value="1"/>
</dbReference>
<dbReference type="Proteomes" id="UP001472866">
    <property type="component" value="Chromosome 15"/>
</dbReference>
<dbReference type="GO" id="GO:0015937">
    <property type="term" value="P:coenzyme A biosynthetic process"/>
    <property type="evidence" value="ECO:0007669"/>
    <property type="project" value="InterPro"/>
</dbReference>
<keyword evidence="4" id="KW-1185">Reference proteome</keyword>
<reference evidence="3 4" key="1">
    <citation type="submission" date="2024-03" db="EMBL/GenBank/DDBJ databases">
        <title>Complete genome sequence of the green alga Chloropicon roscoffensis RCC1871.</title>
        <authorList>
            <person name="Lemieux C."/>
            <person name="Pombert J.-F."/>
            <person name="Otis C."/>
            <person name="Turmel M."/>
        </authorList>
    </citation>
    <scope>NUCLEOTIDE SEQUENCE [LARGE SCALE GENOMIC DNA]</scope>
    <source>
        <strain evidence="3 4">RCC1871</strain>
    </source>
</reference>
<dbReference type="GO" id="GO:0004140">
    <property type="term" value="F:dephospho-CoA kinase activity"/>
    <property type="evidence" value="ECO:0007669"/>
    <property type="project" value="InterPro"/>
</dbReference>
<dbReference type="EMBL" id="CP151515">
    <property type="protein sequence ID" value="WZN66560.1"/>
    <property type="molecule type" value="Genomic_DNA"/>
</dbReference>
<dbReference type="GO" id="GO:0005524">
    <property type="term" value="F:ATP binding"/>
    <property type="evidence" value="ECO:0007669"/>
    <property type="project" value="UniProtKB-KW"/>
</dbReference>
<dbReference type="InterPro" id="IPR027417">
    <property type="entry name" value="P-loop_NTPase"/>
</dbReference>
<name>A0AAX4PLK6_9CHLO</name>
<keyword evidence="3" id="KW-0418">Kinase</keyword>
<protein>
    <submittedName>
        <fullName evidence="3">Dephospho-CoA kinase</fullName>
    </submittedName>
</protein>
<evidence type="ECO:0000256" key="2">
    <source>
        <dbReference type="ARBA" id="ARBA00022840"/>
    </source>
</evidence>
<dbReference type="PANTHER" id="PTHR10695:SF46">
    <property type="entry name" value="BIFUNCTIONAL COENZYME A SYNTHASE-RELATED"/>
    <property type="match status" value="1"/>
</dbReference>
<keyword evidence="3" id="KW-0808">Transferase</keyword>
<organism evidence="3 4">
    <name type="scientific">Chloropicon roscoffensis</name>
    <dbReference type="NCBI Taxonomy" id="1461544"/>
    <lineage>
        <taxon>Eukaryota</taxon>
        <taxon>Viridiplantae</taxon>
        <taxon>Chlorophyta</taxon>
        <taxon>Chloropicophyceae</taxon>
        <taxon>Chloropicales</taxon>
        <taxon>Chloropicaceae</taxon>
        <taxon>Chloropicon</taxon>
    </lineage>
</organism>
<dbReference type="PROSITE" id="PS51219">
    <property type="entry name" value="DPCK"/>
    <property type="match status" value="1"/>
</dbReference>
<proteinExistence type="inferred from homology"/>
<dbReference type="InterPro" id="IPR001977">
    <property type="entry name" value="Depp_CoAkinase"/>
</dbReference>
<gene>
    <name evidence="3" type="ORF">HKI87_15g81270</name>
</gene>
<dbReference type="HAMAP" id="MF_00376">
    <property type="entry name" value="Dephospho_CoA_kinase"/>
    <property type="match status" value="1"/>
</dbReference>
<dbReference type="NCBIfam" id="TIGR00152">
    <property type="entry name" value="dephospho-CoA kinase"/>
    <property type="match status" value="1"/>
</dbReference>
<keyword evidence="2" id="KW-0067">ATP-binding</keyword>
<accession>A0AAX4PLK6</accession>
<keyword evidence="1" id="KW-0547">Nucleotide-binding</keyword>
<evidence type="ECO:0000256" key="1">
    <source>
        <dbReference type="ARBA" id="ARBA00022741"/>
    </source>
</evidence>
<evidence type="ECO:0000313" key="4">
    <source>
        <dbReference type="Proteomes" id="UP001472866"/>
    </source>
</evidence>
<dbReference type="Gene3D" id="3.40.50.300">
    <property type="entry name" value="P-loop containing nucleotide triphosphate hydrolases"/>
    <property type="match status" value="1"/>
</dbReference>
<dbReference type="AlphaFoldDB" id="A0AAX4PLK6"/>
<dbReference type="CDD" id="cd02022">
    <property type="entry name" value="DPCK"/>
    <property type="match status" value="1"/>
</dbReference>
<dbReference type="Pfam" id="PF01121">
    <property type="entry name" value="CoaE"/>
    <property type="match status" value="1"/>
</dbReference>
<sequence length="210" mass="23552">MHIVGLTGGIACGKTTVASTFREEGLAVIDLDAISRQATKTGHWGYRRVVRAFGRGILTTDASGEEAIDRKKLADLVFGNRVLLSKLNHATHLPITVELFRQILCSFLSMRPVVVLDCPLLFEAKLQWLCSTTVCVSCDAEDQVKRQCERDGCDEDHARKRIESQMPLEQKRRLADVVIDSTGTRQECVQRARAVARSYKKKGFLAWAYR</sequence>
<dbReference type="PANTHER" id="PTHR10695">
    <property type="entry name" value="DEPHOSPHO-COA KINASE-RELATED"/>
    <property type="match status" value="1"/>
</dbReference>